<evidence type="ECO:0000313" key="9">
    <source>
        <dbReference type="Proteomes" id="UP000494206"/>
    </source>
</evidence>
<dbReference type="PANTHER" id="PTHR15678:SF6">
    <property type="entry name" value="BRIDGE-LIKE LIPID TRANSFER PROTEIN FAMILY MEMBER 2"/>
    <property type="match status" value="1"/>
</dbReference>
<dbReference type="PRINTS" id="PR00153">
    <property type="entry name" value="CSAPPISMRASE"/>
</dbReference>
<dbReference type="SUPFAM" id="SSF50891">
    <property type="entry name" value="Cyclophilin-like"/>
    <property type="match status" value="1"/>
</dbReference>
<evidence type="ECO:0000256" key="4">
    <source>
        <dbReference type="ARBA" id="ARBA00023235"/>
    </source>
</evidence>
<dbReference type="GO" id="GO:0006457">
    <property type="term" value="P:protein folding"/>
    <property type="evidence" value="ECO:0007669"/>
    <property type="project" value="InterPro"/>
</dbReference>
<sequence length="2336" mass="267452">MIVLIGVLTVLVTLYSYAGILVSWLLSFLAKTSITVGGVGFFELHDVCVRIAKSLTIHVDCLSLQRDKAHPTRFCVLRIGDVRIEGEPLKGLKRNDFEKREDSREQMKKKIQNLACIAQYCGLIVNRVHLVVLEVIPTCMLHVTVDDLSIEMFRSRDGWQLEASCSLVQAKVLRRNAPNGSLLAEVSLPLQLSVDVGKSRINKIGIHIACPSFTLTNDIFDILEIMIKTPPETPEDDDQIDDFEFVEDEQLITVDWQLHLDVDIESASFKYSALLAKEIRYVTLNFRNLKIGRGEQNFKMELTGLCLADQLTKSAVRTSRLSIDISESSNIGVIECKATSDQVDTSLAFEDALWWKRHIDEIQYPSRFKSTSQKTPKSSPARFNRSIECVLEFASVSCDISDFEGEKSRLSVGFLSFQKTGHTFEIGIEELCFGETASNPSFEYHKWGQSIFVGASLVQWTEMANNLQFTVGCDDVKLEWSDRLSRQIHGIMSILTGGSSEIQNQKRRIGLRVTTNRIGVIIVARDTSFAAACCAKLDAYSADIKSEISLAANALRCAVGTRTEMEMMSMREVFEARRTRLISAKEREASPSRRWDQADREAADRAAREACDSDINPKLCLSTDNISILIDRKSTVIDAISVDVPTSFYLSWSPHLHLILLHTLRSAKRAFAVKRSQTVRKVPRKRHFFVFAQNRVEVQLELARDHRMLWRGETFHFERIEGQTTARTALLEILFNASRIVTVDNALIAIRPHDDYLTVCRNAFGNLGAQTNKTWTWAADKFEFRLPFEFNFAQSFEEFLNIIKWIKLVHDIQKKPFTAESPLPSDVRIEFKEVILQLDDDDFENRLKSSYELKEDEVYEIERRNQILEERLMNLKKSVPLIPKEMMDQLTSTLTQKNSEIYIERWNKSDFTARPLFFSRWTGWRMRAFADQTLHGTEKCLKLMKMFDPLSTLYENMQFSTLWARAVEFDVDEWTVTFKDYPMKYLDIHDLHFFGTLVGAEAIPDDGRSIRESDIPVPEPWETLTVKRNMMPLKYYYDMQCASQNFTCTYGPCWEPCLSMISLMWNNISAPSKDPSPPMPFWDKMRFILHGKLLWSSEKFVTTMLASNDPYNETETVEMFWDDFGLDWALGEIRIKSGLRCFLRTASRYDDSQVLTLPDVRLKILLGWECAGDPHDHHSIVLCSPQRLPHYSSLDEHDTYRSFRSQCVNVTLNFDVSSGSCTSVDKMPNVLLFSNTFRFIEQFLKSLTMKNRNVRRGKVFGNKVLIKPQLSKHFGKLQVSVSLPKVLVTYWMSHSSPFGFRLFSDGLQLTASFRQTVQHSSVNREMNVQRRKVYTWSTHHMTCTWWATQVHVYGNGSRPPSDGMPSEDTFLMGFSRVQYARETYPGKEIPLHKVAAYDLKMSWTSENRNACLTIADGVHRAHMLRRILSNDAVKKLNVHLEKEDVESGKKKKSLAAEDISKTHRRGYSVSDANPWMLNQLIDEVGTKLVAHCEQASDVPIDSLVGVQQSTSDDVRLLNWQIDLFNSQLVLKGCQRDGFLLVCAAKAQLLQNIHRSVWKAGLLLSKKSWSALLSGMQYFAPISMTGDNKQKFQWLPREIIEEKSQDASGFADDFVQKFSATGEAVGGVVQPEANFGERTQLQRIVSRCSCQIYFCYFSDELKTDSSEDISVPPQAEEKDQGPGGGDEIGIDVLTLKHNMLEATSNSEQYEMVVDIVNNLVLFVDPLKKELGERRRRLRFESQMIDMQELRAKIMRYQSDLREIVSLGRYLERQLFYLHQGEHDKVESEFGTIAERQEQFETEAEETKQKMLIVSEKLATYISCYKQRQVNRTHNRGENRKRDDSVIRRFEVCFEDCTWKLTESDGQIALAQTQIRNFLYTRTVRSENCGDHLFEVGSIRVTNLLPDTIYKHALHRDDSRHVRQPAIRLFMRDLPPVGGICVKEHFELNIAPMVAEITHRLFDKMMRFFFPGRNIHTNENLENEMETSVTFSFTRRIASSLSMKNSKSSSEKLVAKKHFEKDDIDRMKERADQVNHFMYIKIPEVSFVVSYKGNKDKNLIDVHKFNFIFPLCEFHEQNWTWLDLALAVKQRCKRVLVQQFMRQKLLRNRISNFAIEPPPQGVSEEEKKRIAVGVMKFLIPALFLVAAVFAQDDESPKGPKVTDKVFFDIEIGGKPIGRIVIGLFGKTVPKTATNFIELAKKPKGEGYTGSKFHRVIESFMIQGGDFTRGDGTGGRSIYGEKFADENFKLKHYGAGWLSMANAGKDTNGSQFFITTVKTPWLDGRHVVFGKVLEGMDVVRAIEKTEKLPGDRPKNDVVIAAAGHIPVDTPFAVEKEGVV</sequence>
<proteinExistence type="predicted"/>
<evidence type="ECO:0000256" key="5">
    <source>
        <dbReference type="SAM" id="Coils"/>
    </source>
</evidence>
<protein>
    <recommendedName>
        <fullName evidence="2">peptidylprolyl isomerase</fullName>
        <ecNumber evidence="2">5.2.1.8</ecNumber>
    </recommendedName>
</protein>
<dbReference type="InterPro" id="IPR019441">
    <property type="entry name" value="FMP27/BLTP2/Hobbit_GFWDK_RBG"/>
</dbReference>
<evidence type="ECO:0000259" key="7">
    <source>
        <dbReference type="PROSITE" id="PS50072"/>
    </source>
</evidence>
<dbReference type="FunFam" id="2.40.100.10:FF:000001">
    <property type="entry name" value="Peptidyl-prolyl cis-trans isomerase"/>
    <property type="match status" value="1"/>
</dbReference>
<keyword evidence="9" id="KW-1185">Reference proteome</keyword>
<keyword evidence="5" id="KW-0175">Coiled coil</keyword>
<dbReference type="PROSITE" id="PS50072">
    <property type="entry name" value="CSA_PPIASE_2"/>
    <property type="match status" value="1"/>
</dbReference>
<evidence type="ECO:0000313" key="8">
    <source>
        <dbReference type="EMBL" id="CAB3408624.1"/>
    </source>
</evidence>
<evidence type="ECO:0000256" key="6">
    <source>
        <dbReference type="SAM" id="MobiDB-lite"/>
    </source>
</evidence>
<keyword evidence="4" id="KW-0413">Isomerase</keyword>
<dbReference type="PROSITE" id="PS00170">
    <property type="entry name" value="CSA_PPIASE_1"/>
    <property type="match status" value="1"/>
</dbReference>
<evidence type="ECO:0000256" key="2">
    <source>
        <dbReference type="ARBA" id="ARBA00013194"/>
    </source>
</evidence>
<dbReference type="Proteomes" id="UP000494206">
    <property type="component" value="Unassembled WGS sequence"/>
</dbReference>
<dbReference type="OrthoDB" id="1562405at2759"/>
<dbReference type="EC" id="5.2.1.8" evidence="2"/>
<gene>
    <name evidence="8" type="ORF">CBOVIS_LOCUS10382</name>
</gene>
<feature type="region of interest" description="Disordered" evidence="6">
    <location>
        <begin position="1664"/>
        <end position="1686"/>
    </location>
</feature>
<dbReference type="GO" id="GO:0003755">
    <property type="term" value="F:peptidyl-prolyl cis-trans isomerase activity"/>
    <property type="evidence" value="ECO:0007669"/>
    <property type="project" value="UniProtKB-KW"/>
</dbReference>
<feature type="coiled-coil region" evidence="5">
    <location>
        <begin position="851"/>
        <end position="878"/>
    </location>
</feature>
<accession>A0A8S1F6Y5</accession>
<dbReference type="EMBL" id="CADEPM010000007">
    <property type="protein sequence ID" value="CAB3408624.1"/>
    <property type="molecule type" value="Genomic_DNA"/>
</dbReference>
<dbReference type="Pfam" id="PF00160">
    <property type="entry name" value="Pro_isomerase"/>
    <property type="match status" value="1"/>
</dbReference>
<dbReference type="InterPro" id="IPR029000">
    <property type="entry name" value="Cyclophilin-like_dom_sf"/>
</dbReference>
<name>A0A8S1F6Y5_9PELO</name>
<comment type="caution">
    <text evidence="8">The sequence shown here is derived from an EMBL/GenBank/DDBJ whole genome shotgun (WGS) entry which is preliminary data.</text>
</comment>
<dbReference type="PANTHER" id="PTHR15678">
    <property type="entry name" value="ANTIGEN MLAA-22-RELATED"/>
    <property type="match status" value="1"/>
</dbReference>
<keyword evidence="3" id="KW-0697">Rotamase</keyword>
<dbReference type="InterPro" id="IPR002130">
    <property type="entry name" value="Cyclophilin-type_PPIase_dom"/>
</dbReference>
<dbReference type="CDD" id="cd01926">
    <property type="entry name" value="cyclophilin_ABH_like"/>
    <property type="match status" value="1"/>
</dbReference>
<feature type="domain" description="PPIase cyclophilin-type" evidence="7">
    <location>
        <begin position="2164"/>
        <end position="2321"/>
    </location>
</feature>
<comment type="catalytic activity">
    <reaction evidence="1">
        <text>[protein]-peptidylproline (omega=180) = [protein]-peptidylproline (omega=0)</text>
        <dbReference type="Rhea" id="RHEA:16237"/>
        <dbReference type="Rhea" id="RHEA-COMP:10747"/>
        <dbReference type="Rhea" id="RHEA-COMP:10748"/>
        <dbReference type="ChEBI" id="CHEBI:83833"/>
        <dbReference type="ChEBI" id="CHEBI:83834"/>
        <dbReference type="EC" id="5.2.1.8"/>
    </reaction>
</comment>
<evidence type="ECO:0000256" key="1">
    <source>
        <dbReference type="ARBA" id="ARBA00000971"/>
    </source>
</evidence>
<dbReference type="InterPro" id="IPR045167">
    <property type="entry name" value="Hobbit"/>
</dbReference>
<dbReference type="Gene3D" id="2.40.100.10">
    <property type="entry name" value="Cyclophilin-like"/>
    <property type="match status" value="1"/>
</dbReference>
<reference evidence="8 9" key="1">
    <citation type="submission" date="2020-04" db="EMBL/GenBank/DDBJ databases">
        <authorList>
            <person name="Laetsch R D."/>
            <person name="Stevens L."/>
            <person name="Kumar S."/>
            <person name="Blaxter L. M."/>
        </authorList>
    </citation>
    <scope>NUCLEOTIDE SEQUENCE [LARGE SCALE GENOMIC DNA]</scope>
</reference>
<dbReference type="SMART" id="SM01214">
    <property type="entry name" value="Fmp27_GFWDK"/>
    <property type="match status" value="1"/>
</dbReference>
<evidence type="ECO:0000256" key="3">
    <source>
        <dbReference type="ARBA" id="ARBA00023110"/>
    </source>
</evidence>
<organism evidence="8 9">
    <name type="scientific">Caenorhabditis bovis</name>
    <dbReference type="NCBI Taxonomy" id="2654633"/>
    <lineage>
        <taxon>Eukaryota</taxon>
        <taxon>Metazoa</taxon>
        <taxon>Ecdysozoa</taxon>
        <taxon>Nematoda</taxon>
        <taxon>Chromadorea</taxon>
        <taxon>Rhabditida</taxon>
        <taxon>Rhabditina</taxon>
        <taxon>Rhabditomorpha</taxon>
        <taxon>Rhabditoidea</taxon>
        <taxon>Rhabditidae</taxon>
        <taxon>Peloderinae</taxon>
        <taxon>Caenorhabditis</taxon>
    </lineage>
</organism>
<dbReference type="Pfam" id="PF10344">
    <property type="entry name" value="Hobbit"/>
    <property type="match status" value="2"/>
</dbReference>
<dbReference type="InterPro" id="IPR020892">
    <property type="entry name" value="Cyclophilin-type_PPIase_CS"/>
</dbReference>